<evidence type="ECO:0000313" key="5">
    <source>
        <dbReference type="Proteomes" id="UP001148313"/>
    </source>
</evidence>
<accession>A0ABT4VVD5</accession>
<dbReference type="InterPro" id="IPR023631">
    <property type="entry name" value="Amidase_dom"/>
</dbReference>
<dbReference type="PANTHER" id="PTHR11895:SF7">
    <property type="entry name" value="GLUTAMYL-TRNA(GLN) AMIDOTRANSFERASE SUBUNIT A, MITOCHONDRIAL"/>
    <property type="match status" value="1"/>
</dbReference>
<dbReference type="SUPFAM" id="SSF75304">
    <property type="entry name" value="Amidase signature (AS) enzymes"/>
    <property type="match status" value="1"/>
</dbReference>
<reference evidence="4" key="1">
    <citation type="submission" date="2022-11" db="EMBL/GenBank/DDBJ databases">
        <title>Hoeflea poritis sp. nov., isolated from scleractinian coral Porites lutea.</title>
        <authorList>
            <person name="Zhang G."/>
            <person name="Wei Q."/>
            <person name="Cai L."/>
        </authorList>
    </citation>
    <scope>NUCLEOTIDE SEQUENCE</scope>
    <source>
        <strain evidence="4">E7-10</strain>
    </source>
</reference>
<feature type="region of interest" description="Disordered" evidence="2">
    <location>
        <begin position="453"/>
        <end position="474"/>
    </location>
</feature>
<comment type="caution">
    <text evidence="4">The sequence shown here is derived from an EMBL/GenBank/DDBJ whole genome shotgun (WGS) entry which is preliminary data.</text>
</comment>
<feature type="compositionally biased region" description="Polar residues" evidence="2">
    <location>
        <begin position="460"/>
        <end position="474"/>
    </location>
</feature>
<evidence type="ECO:0000256" key="2">
    <source>
        <dbReference type="SAM" id="MobiDB-lite"/>
    </source>
</evidence>
<dbReference type="InterPro" id="IPR036928">
    <property type="entry name" value="AS_sf"/>
</dbReference>
<protein>
    <submittedName>
        <fullName evidence="4">Amidase</fullName>
    </submittedName>
</protein>
<organism evidence="4 5">
    <name type="scientific">Hoeflea poritis</name>
    <dbReference type="NCBI Taxonomy" id="2993659"/>
    <lineage>
        <taxon>Bacteria</taxon>
        <taxon>Pseudomonadati</taxon>
        <taxon>Pseudomonadota</taxon>
        <taxon>Alphaproteobacteria</taxon>
        <taxon>Hyphomicrobiales</taxon>
        <taxon>Rhizobiaceae</taxon>
        <taxon>Hoeflea</taxon>
    </lineage>
</organism>
<dbReference type="Pfam" id="PF01425">
    <property type="entry name" value="Amidase"/>
    <property type="match status" value="1"/>
</dbReference>
<dbReference type="RefSeq" id="WP_271092563.1">
    <property type="nucleotide sequence ID" value="NZ_JAPJZH010000028.1"/>
</dbReference>
<name>A0ABT4VVD5_9HYPH</name>
<comment type="similarity">
    <text evidence="1">Belongs to the amidase family.</text>
</comment>
<proteinExistence type="inferred from homology"/>
<gene>
    <name evidence="4" type="ORF">OOZ53_25245</name>
</gene>
<keyword evidence="5" id="KW-1185">Reference proteome</keyword>
<dbReference type="Gene3D" id="3.90.1300.10">
    <property type="entry name" value="Amidase signature (AS) domain"/>
    <property type="match status" value="1"/>
</dbReference>
<evidence type="ECO:0000313" key="4">
    <source>
        <dbReference type="EMBL" id="MDA4848687.1"/>
    </source>
</evidence>
<evidence type="ECO:0000259" key="3">
    <source>
        <dbReference type="Pfam" id="PF01425"/>
    </source>
</evidence>
<evidence type="ECO:0000256" key="1">
    <source>
        <dbReference type="ARBA" id="ARBA00009199"/>
    </source>
</evidence>
<dbReference type="PANTHER" id="PTHR11895">
    <property type="entry name" value="TRANSAMIDASE"/>
    <property type="match status" value="1"/>
</dbReference>
<dbReference type="EMBL" id="JAPJZH010000028">
    <property type="protein sequence ID" value="MDA4848687.1"/>
    <property type="molecule type" value="Genomic_DNA"/>
</dbReference>
<dbReference type="InterPro" id="IPR000120">
    <property type="entry name" value="Amidase"/>
</dbReference>
<dbReference type="Proteomes" id="UP001148313">
    <property type="component" value="Unassembled WGS sequence"/>
</dbReference>
<sequence>MKTEPQDDAKTNGVAAVAAIRRREVSATELIGHFLTGIKHSNPEFSAVSETLEDQALKKAEELDARIEKSKPVGPLAGLPVVVKENCDTKGATCSAGLSFRREHRPKEDAAITGMLRDADAIILGISVSDPGAFSTRTPDVVHPLDKRLTVGGSSGGSAAALLSGMCMGAIGTDTGGSIRIPSACCGTVGLKPTYGSLPVTGVFPLVPSLDHVGPMARNVIDVELMWHALRSRNLPDTRSIAQIGFDPAWLSEAEPDVQNAMYELFASIERGGIAVREIRLPELDEIAEVHGTIFIVEALNYHMATHGKHRFEYPQIAQDWFEFAEKTTAEDYEAAVAKRAVYTACVNELLGEFDFILGPTLLVREIDKDALKIRIAERDLDFTMGMVRATSLFDHTGHPALAMPLSSNCKGIPPSLQIVGRKHDETRLLKFARQIDENSIWHEDERMMQLLGDADDTPEPSTLASSQVVRWRN</sequence>
<feature type="domain" description="Amidase" evidence="3">
    <location>
        <begin position="29"/>
        <end position="430"/>
    </location>
</feature>